<dbReference type="GO" id="GO:0030198">
    <property type="term" value="P:extracellular matrix organization"/>
    <property type="evidence" value="ECO:0007669"/>
    <property type="project" value="TreeGrafter"/>
</dbReference>
<dbReference type="SMART" id="SM00235">
    <property type="entry name" value="ZnMc"/>
    <property type="match status" value="1"/>
</dbReference>
<keyword evidence="4" id="KW-0732">Signal</keyword>
<dbReference type="InterPro" id="IPR018487">
    <property type="entry name" value="Hemopexin-like_repeat"/>
</dbReference>
<proteinExistence type="inferred from homology"/>
<dbReference type="CDD" id="cd00094">
    <property type="entry name" value="HX"/>
    <property type="match status" value="1"/>
</dbReference>
<dbReference type="Gene3D" id="2.110.10.10">
    <property type="entry name" value="Hemopexin-like domain"/>
    <property type="match status" value="1"/>
</dbReference>
<dbReference type="GO" id="GO:0008270">
    <property type="term" value="F:zinc ion binding"/>
    <property type="evidence" value="ECO:0007669"/>
    <property type="project" value="InterPro"/>
</dbReference>
<feature type="binding site" evidence="14">
    <location>
        <position position="343"/>
    </location>
    <ligand>
        <name>Ca(2+)</name>
        <dbReference type="ChEBI" id="CHEBI:29108"/>
        <label>4</label>
    </ligand>
</feature>
<organism evidence="18">
    <name type="scientific">Petromyzon marinus</name>
    <name type="common">Sea lamprey</name>
    <dbReference type="NCBI Taxonomy" id="7757"/>
    <lineage>
        <taxon>Eukaryota</taxon>
        <taxon>Metazoa</taxon>
        <taxon>Chordata</taxon>
        <taxon>Craniata</taxon>
        <taxon>Vertebrata</taxon>
        <taxon>Cyclostomata</taxon>
        <taxon>Hyperoartia</taxon>
        <taxon>Petromyzontiformes</taxon>
        <taxon>Petromyzontidae</taxon>
        <taxon>Petromyzon</taxon>
    </lineage>
</organism>
<evidence type="ECO:0000256" key="2">
    <source>
        <dbReference type="ARBA" id="ARBA00022670"/>
    </source>
</evidence>
<dbReference type="PROSITE" id="PS51642">
    <property type="entry name" value="HEMOPEXIN_2"/>
    <property type="match status" value="3"/>
</dbReference>
<dbReference type="HOGENOM" id="CLU_015489_6_0_1"/>
<feature type="active site" evidence="12">
    <location>
        <position position="138"/>
    </location>
</feature>
<dbReference type="GO" id="GO:0031012">
    <property type="term" value="C:extracellular matrix"/>
    <property type="evidence" value="ECO:0007669"/>
    <property type="project" value="InterPro"/>
</dbReference>
<comment type="cofactor">
    <cofactor evidence="14">
        <name>Ca(2+)</name>
        <dbReference type="ChEBI" id="CHEBI:29108"/>
    </cofactor>
    <text evidence="14">Can bind about 5 Ca(2+) ions per subunit.</text>
</comment>
<dbReference type="SUPFAM" id="SSF50923">
    <property type="entry name" value="Hemopexin-like domain"/>
    <property type="match status" value="1"/>
</dbReference>
<comment type="cofactor">
    <cofactor evidence="14">
        <name>Zn(2+)</name>
        <dbReference type="ChEBI" id="CHEBI:29105"/>
    </cofactor>
    <text evidence="14">Binds 2 Zn(2+) ions per subunit.</text>
</comment>
<protein>
    <recommendedName>
        <fullName evidence="17">Peptidase metallopeptidase domain-containing protein</fullName>
    </recommendedName>
</protein>
<feature type="binding site" evidence="14">
    <location>
        <position position="77"/>
    </location>
    <ligand>
        <name>Ca(2+)</name>
        <dbReference type="ChEBI" id="CHEBI:29108"/>
        <label>2</label>
    </ligand>
</feature>
<feature type="binding site" evidence="14">
    <location>
        <position position="203"/>
    </location>
    <ligand>
        <name>Ca(2+)</name>
        <dbReference type="ChEBI" id="CHEBI:29108"/>
        <label>4</label>
    </ligand>
</feature>
<name>S4RJC9_PETMA</name>
<dbReference type="AlphaFoldDB" id="S4RJC9"/>
<dbReference type="GeneTree" id="ENSGT00940000158511"/>
<accession>S4RJC9</accession>
<dbReference type="FunFam" id="2.110.10.10:FF:000002">
    <property type="entry name" value="Matrix metallopeptidase 3"/>
    <property type="match status" value="1"/>
</dbReference>
<evidence type="ECO:0000256" key="5">
    <source>
        <dbReference type="ARBA" id="ARBA00022737"/>
    </source>
</evidence>
<dbReference type="Pfam" id="PF00045">
    <property type="entry name" value="Hemopexin"/>
    <property type="match status" value="3"/>
</dbReference>
<dbReference type="InterPro" id="IPR000585">
    <property type="entry name" value="Hemopexin-like_dom"/>
</dbReference>
<feature type="binding site" description="in inhibited form" evidence="14">
    <location>
        <position position="11"/>
    </location>
    <ligand>
        <name>Zn(2+)</name>
        <dbReference type="ChEBI" id="CHEBI:29105"/>
        <label>2</label>
        <note>catalytic</note>
    </ligand>
</feature>
<feature type="binding site" evidence="14">
    <location>
        <position position="298"/>
    </location>
    <ligand>
        <name>Ca(2+)</name>
        <dbReference type="ChEBI" id="CHEBI:29108"/>
        <label>5</label>
    </ligand>
</feature>
<feature type="binding site" evidence="14">
    <location>
        <position position="111"/>
    </location>
    <ligand>
        <name>Ca(2+)</name>
        <dbReference type="ChEBI" id="CHEBI:29108"/>
        <label>2</label>
    </ligand>
</feature>
<evidence type="ECO:0000256" key="13">
    <source>
        <dbReference type="PIRSR" id="PIRSR001191-2"/>
    </source>
</evidence>
<sequence length="384" mass="43325">EDLTVSQPGYCGVPNPNSFSLYPSRNKWLKKNLTYRFVNYPSGMSRERAEDALAEAFDLWRSVSTLTFQMLREGEADIMISFERRYHGDEFPFDGPHGVLAHAYEPSPGLGGDLHFDDEEQWSVGLIGYNLRVVAAHELGHALGLQHSNERGSIMNPSYQVWIHPYLSEDDKAGIRALYGTVKLKQCPVPCAPRLCGGNLRVDAASFIHRQLYIFQGEYFWRVSSSLTGAGLPGLVSSHWPGAPNRIDALYANARNHTLVFFSGERVWALRGFEVDTGSPRDLHSLGLPPGTLKVDAAVPGRDHTLLFTGRQYWSYNEVTKRMDAGFPRELHEDWPGIPTDLDAAVTKNEFTFFIKGQQVFRMWTRPRRLDKVMNLTSWLGCGD</sequence>
<evidence type="ECO:0000256" key="7">
    <source>
        <dbReference type="ARBA" id="ARBA00022833"/>
    </source>
</evidence>
<feature type="binding site" evidence="13">
    <location>
        <position position="141"/>
    </location>
    <ligand>
        <name>Zn(2+)</name>
        <dbReference type="ChEBI" id="CHEBI:29105"/>
        <label>2</label>
        <note>catalytic</note>
    </ligand>
</feature>
<dbReference type="CDD" id="cd04278">
    <property type="entry name" value="ZnMc_MMP"/>
    <property type="match status" value="1"/>
</dbReference>
<evidence type="ECO:0000256" key="8">
    <source>
        <dbReference type="ARBA" id="ARBA00022837"/>
    </source>
</evidence>
<evidence type="ECO:0000256" key="4">
    <source>
        <dbReference type="ARBA" id="ARBA00022729"/>
    </source>
</evidence>
<dbReference type="GO" id="GO:0030574">
    <property type="term" value="P:collagen catabolic process"/>
    <property type="evidence" value="ECO:0007669"/>
    <property type="project" value="TreeGrafter"/>
</dbReference>
<evidence type="ECO:0000256" key="15">
    <source>
        <dbReference type="PIRSR" id="PIRSR621190-3"/>
    </source>
</evidence>
<dbReference type="Gene3D" id="3.40.390.10">
    <property type="entry name" value="Collagenase (Catalytic Domain)"/>
    <property type="match status" value="1"/>
</dbReference>
<evidence type="ECO:0000256" key="3">
    <source>
        <dbReference type="ARBA" id="ARBA00022723"/>
    </source>
</evidence>
<feature type="binding site" evidence="14">
    <location>
        <position position="89"/>
    </location>
    <ligand>
        <name>Zn(2+)</name>
        <dbReference type="ChEBI" id="CHEBI:29105"/>
        <label>1</label>
    </ligand>
</feature>
<dbReference type="InterPro" id="IPR021190">
    <property type="entry name" value="Pept_M10A"/>
</dbReference>
<feature type="binding site" evidence="14">
    <location>
        <position position="120"/>
    </location>
    <ligand>
        <name>Ca(2+)</name>
        <dbReference type="ChEBI" id="CHEBI:29108"/>
        <label>3</label>
    </ligand>
</feature>
<evidence type="ECO:0000256" key="11">
    <source>
        <dbReference type="ARBA" id="ARBA00023157"/>
    </source>
</evidence>
<feature type="binding site" evidence="14">
    <location>
        <position position="87"/>
    </location>
    <ligand>
        <name>Zn(2+)</name>
        <dbReference type="ChEBI" id="CHEBI:29105"/>
        <label>1</label>
    </ligand>
</feature>
<dbReference type="PANTHER" id="PTHR10201">
    <property type="entry name" value="MATRIX METALLOPROTEINASE"/>
    <property type="match status" value="1"/>
</dbReference>
<keyword evidence="10" id="KW-0865">Zymogen</keyword>
<keyword evidence="11 15" id="KW-1015">Disulfide bond</keyword>
<dbReference type="GO" id="GO:0006508">
    <property type="term" value="P:proteolysis"/>
    <property type="evidence" value="ECO:0007669"/>
    <property type="project" value="UniProtKB-KW"/>
</dbReference>
<evidence type="ECO:0000256" key="14">
    <source>
        <dbReference type="PIRSR" id="PIRSR621190-2"/>
    </source>
</evidence>
<dbReference type="PRINTS" id="PR00138">
    <property type="entry name" value="MATRIXIN"/>
</dbReference>
<comment type="similarity">
    <text evidence="1">Belongs to the peptidase M10A family.</text>
</comment>
<feature type="binding site" evidence="14">
    <location>
        <position position="248"/>
    </location>
    <ligand>
        <name>Ca(2+)</name>
        <dbReference type="ChEBI" id="CHEBI:29108"/>
        <label>4</label>
    </ligand>
</feature>
<dbReference type="PANTHER" id="PTHR10201:SF20">
    <property type="entry name" value="STROMELYSIN-3"/>
    <property type="match status" value="1"/>
</dbReference>
<dbReference type="InterPro" id="IPR018486">
    <property type="entry name" value="Hemopexin_CS"/>
</dbReference>
<evidence type="ECO:0000259" key="17">
    <source>
        <dbReference type="SMART" id="SM00235"/>
    </source>
</evidence>
<evidence type="ECO:0000256" key="16">
    <source>
        <dbReference type="PROSITE-ProRule" id="PRU01011"/>
    </source>
</evidence>
<feature type="binding site" evidence="14">
    <location>
        <position position="115"/>
    </location>
    <ligand>
        <name>Zn(2+)</name>
        <dbReference type="ChEBI" id="CHEBI:29105"/>
        <label>1</label>
    </ligand>
</feature>
<dbReference type="Pfam" id="PF00413">
    <property type="entry name" value="Peptidase_M10"/>
    <property type="match status" value="1"/>
</dbReference>
<feature type="repeat" description="Hemopexin" evidence="16">
    <location>
        <begin position="292"/>
        <end position="338"/>
    </location>
</feature>
<feature type="binding site" evidence="14">
    <location>
        <position position="95"/>
    </location>
    <ligand>
        <name>Ca(2+)</name>
        <dbReference type="ChEBI" id="CHEBI:29108"/>
        <label>3</label>
    </ligand>
</feature>
<evidence type="ECO:0000256" key="6">
    <source>
        <dbReference type="ARBA" id="ARBA00022801"/>
    </source>
</evidence>
<dbReference type="SUPFAM" id="SSF55486">
    <property type="entry name" value="Metalloproteases ('zincins'), catalytic domain"/>
    <property type="match status" value="1"/>
</dbReference>
<feature type="disulfide bond" evidence="15">
    <location>
        <begin position="196"/>
        <end position="382"/>
    </location>
</feature>
<keyword evidence="2" id="KW-0645">Protease</keyword>
<feature type="binding site" evidence="13">
    <location>
        <position position="147"/>
    </location>
    <ligand>
        <name>Zn(2+)</name>
        <dbReference type="ChEBI" id="CHEBI:29105"/>
        <label>2</label>
        <note>catalytic</note>
    </ligand>
</feature>
<dbReference type="InterPro" id="IPR033739">
    <property type="entry name" value="M10A_MMP"/>
</dbReference>
<reference evidence="18" key="1">
    <citation type="submission" date="2025-08" db="UniProtKB">
        <authorList>
            <consortium name="Ensembl"/>
        </authorList>
    </citation>
    <scope>IDENTIFICATION</scope>
</reference>
<dbReference type="InterPro" id="IPR001818">
    <property type="entry name" value="Pept_M10_metallopeptidase"/>
</dbReference>
<dbReference type="PROSITE" id="PS00024">
    <property type="entry name" value="HEMOPEXIN"/>
    <property type="match status" value="1"/>
</dbReference>
<evidence type="ECO:0000313" key="18">
    <source>
        <dbReference type="Ensembl" id="ENSPMAP00000005311.1"/>
    </source>
</evidence>
<dbReference type="GO" id="GO:0005615">
    <property type="term" value="C:extracellular space"/>
    <property type="evidence" value="ECO:0007669"/>
    <property type="project" value="TreeGrafter"/>
</dbReference>
<feature type="binding site" evidence="14">
    <location>
        <position position="118"/>
    </location>
    <ligand>
        <name>Ca(2+)</name>
        <dbReference type="ChEBI" id="CHEBI:29108"/>
        <label>1</label>
    </ligand>
</feature>
<keyword evidence="9" id="KW-0482">Metalloprotease</keyword>
<evidence type="ECO:0000256" key="12">
    <source>
        <dbReference type="PIRSR" id="PIRSR001191-1"/>
    </source>
</evidence>
<dbReference type="STRING" id="7757.ENSPMAP00000005311"/>
<dbReference type="InterPro" id="IPR024079">
    <property type="entry name" value="MetalloPept_cat_dom_sf"/>
</dbReference>
<feature type="repeat" description="Hemopexin" evidence="16">
    <location>
        <begin position="199"/>
        <end position="243"/>
    </location>
</feature>
<keyword evidence="5" id="KW-0677">Repeat</keyword>
<keyword evidence="6" id="KW-0378">Hydrolase</keyword>
<keyword evidence="8 14" id="KW-0106">Calcium</keyword>
<feature type="binding site" evidence="14">
    <location>
        <position position="102"/>
    </location>
    <ligand>
        <name>Zn(2+)</name>
        <dbReference type="ChEBI" id="CHEBI:29105"/>
        <label>1</label>
    </ligand>
</feature>
<feature type="binding site" evidence="14">
    <location>
        <position position="117"/>
    </location>
    <ligand>
        <name>Ca(2+)</name>
        <dbReference type="ChEBI" id="CHEBI:29108"/>
        <label>3</label>
    </ligand>
</feature>
<feature type="repeat" description="Hemopexin" evidence="16">
    <location>
        <begin position="244"/>
        <end position="290"/>
    </location>
</feature>
<dbReference type="SMART" id="SM00120">
    <property type="entry name" value="HX"/>
    <property type="match status" value="4"/>
</dbReference>
<dbReference type="InterPro" id="IPR036375">
    <property type="entry name" value="Hemopexin-like_dom_sf"/>
</dbReference>
<dbReference type="PIRSF" id="PIRSF001191">
    <property type="entry name" value="Peptidase_M10A_matrix"/>
    <property type="match status" value="1"/>
</dbReference>
<feature type="binding site" evidence="14">
    <location>
        <position position="120"/>
    </location>
    <ligand>
        <name>Ca(2+)</name>
        <dbReference type="ChEBI" id="CHEBI:29108"/>
        <label>1</label>
    </ligand>
</feature>
<feature type="domain" description="Peptidase metallopeptidase" evidence="17">
    <location>
        <begin position="24"/>
        <end position="181"/>
    </location>
</feature>
<feature type="binding site" evidence="14">
    <location>
        <position position="113"/>
    </location>
    <ligand>
        <name>Ca(2+)</name>
        <dbReference type="ChEBI" id="CHEBI:29108"/>
        <label>2</label>
    </ligand>
</feature>
<evidence type="ECO:0000256" key="10">
    <source>
        <dbReference type="ARBA" id="ARBA00023145"/>
    </source>
</evidence>
<evidence type="ECO:0000256" key="9">
    <source>
        <dbReference type="ARBA" id="ARBA00023049"/>
    </source>
</evidence>
<feature type="binding site" evidence="13">
    <location>
        <position position="137"/>
    </location>
    <ligand>
        <name>Zn(2+)</name>
        <dbReference type="ChEBI" id="CHEBI:29105"/>
        <label>2</label>
        <note>catalytic</note>
    </ligand>
</feature>
<evidence type="ECO:0000256" key="1">
    <source>
        <dbReference type="ARBA" id="ARBA00010370"/>
    </source>
</evidence>
<dbReference type="OMA" id="ISAFRYI"/>
<keyword evidence="7 13" id="KW-0862">Zinc</keyword>
<dbReference type="Ensembl" id="ENSPMAT00000005331.1">
    <property type="protein sequence ID" value="ENSPMAP00000005311.1"/>
    <property type="gene ID" value="ENSPMAG00000004733.1"/>
</dbReference>
<dbReference type="InterPro" id="IPR006026">
    <property type="entry name" value="Peptidase_Metallo"/>
</dbReference>
<feature type="binding site" evidence="14">
    <location>
        <position position="155"/>
    </location>
    <ligand>
        <name>Zn(2+)</name>
        <dbReference type="ChEBI" id="CHEBI:29105"/>
        <label>2</label>
        <note>catalytic</note>
    </ligand>
</feature>
<reference evidence="18" key="2">
    <citation type="submission" date="2025-09" db="UniProtKB">
        <authorList>
            <consortium name="Ensembl"/>
        </authorList>
    </citation>
    <scope>IDENTIFICATION</scope>
</reference>
<feature type="binding site" evidence="14">
    <location>
        <position position="94"/>
    </location>
    <ligand>
        <name>Ca(2+)</name>
        <dbReference type="ChEBI" id="CHEBI:29108"/>
        <label>3</label>
    </ligand>
</feature>
<keyword evidence="3 13" id="KW-0479">Metal-binding</keyword>
<dbReference type="GO" id="GO:0004222">
    <property type="term" value="F:metalloendopeptidase activity"/>
    <property type="evidence" value="ECO:0007669"/>
    <property type="project" value="InterPro"/>
</dbReference>
<dbReference type="MEROPS" id="M10.013"/>